<name>A0ABX1AGN4_9ACTN</name>
<feature type="domain" description="Clp R" evidence="1">
    <location>
        <begin position="98"/>
        <end position="160"/>
    </location>
</feature>
<sequence length="350" mass="36918">MAVLEPDWNTAGVLGAARGANGADEDTPIGTQHLLAGVCGAKGRAAEALNAVGVTRSAAIAVLRRKRETDDDWQGDEGTGASVAATDILGDDGGKRDRYTPAAAAALRSAVQFAREDGADRLTTDHLLRALLARDDTGAAELLTLCGSSPQAVRDRLAGVTTSTGDGLDPLLHPTRDILLGRARYQRIGLRRRLIARLASIQWADLPVDWVRHEAGEQARRLGDRTVRTEHLLLAALAAREVTAAYPHMVNASGTGKTEPYAGGAELAERGVSYARLHRALRQGEVALPKDPRSADDYVAEAVGLHRTRADAERDPAPARSTGPLVESLLAEPTRARALVETVTSGPAAG</sequence>
<evidence type="ECO:0000313" key="3">
    <source>
        <dbReference type="Proteomes" id="UP000746503"/>
    </source>
</evidence>
<organism evidence="2 3">
    <name type="scientific">Streptomyces spiramenti</name>
    <dbReference type="NCBI Taxonomy" id="2720606"/>
    <lineage>
        <taxon>Bacteria</taxon>
        <taxon>Bacillati</taxon>
        <taxon>Actinomycetota</taxon>
        <taxon>Actinomycetes</taxon>
        <taxon>Kitasatosporales</taxon>
        <taxon>Streptomycetaceae</taxon>
        <taxon>Streptomyces</taxon>
    </lineage>
</organism>
<evidence type="ECO:0000313" key="2">
    <source>
        <dbReference type="EMBL" id="NJP65350.1"/>
    </source>
</evidence>
<gene>
    <name evidence="2" type="ORF">HCJ92_03390</name>
</gene>
<dbReference type="InterPro" id="IPR036628">
    <property type="entry name" value="Clp_N_dom_sf"/>
</dbReference>
<dbReference type="InterPro" id="IPR004176">
    <property type="entry name" value="Clp_R_N"/>
</dbReference>
<dbReference type="SUPFAM" id="SSF81923">
    <property type="entry name" value="Double Clp-N motif"/>
    <property type="match status" value="1"/>
</dbReference>
<proteinExistence type="predicted"/>
<dbReference type="EMBL" id="JAAVJB010000013">
    <property type="protein sequence ID" value="NJP65350.1"/>
    <property type="molecule type" value="Genomic_DNA"/>
</dbReference>
<dbReference type="Gene3D" id="1.10.1780.10">
    <property type="entry name" value="Clp, N-terminal domain"/>
    <property type="match status" value="2"/>
</dbReference>
<accession>A0ABX1AGN4</accession>
<protein>
    <recommendedName>
        <fullName evidence="1">Clp R domain-containing protein</fullName>
    </recommendedName>
</protein>
<dbReference type="Pfam" id="PF02861">
    <property type="entry name" value="Clp_N"/>
    <property type="match status" value="1"/>
</dbReference>
<comment type="caution">
    <text evidence="2">The sequence shown here is derived from an EMBL/GenBank/DDBJ whole genome shotgun (WGS) entry which is preliminary data.</text>
</comment>
<dbReference type="Proteomes" id="UP000746503">
    <property type="component" value="Unassembled WGS sequence"/>
</dbReference>
<keyword evidence="3" id="KW-1185">Reference proteome</keyword>
<evidence type="ECO:0000259" key="1">
    <source>
        <dbReference type="Pfam" id="PF02861"/>
    </source>
</evidence>
<reference evidence="2 3" key="1">
    <citation type="submission" date="2020-03" db="EMBL/GenBank/DDBJ databases">
        <title>Draft genome of Streptomyces sp. ventii, isolated from the Axial Seamount in the Pacific Ocean, and resequencing of the two type strains Streptomyces lonarensis strain NCL 716 and Streptomyces bohaiensis strain 11A07.</title>
        <authorList>
            <person name="Loughran R.M."/>
            <person name="Pfannmuller K.M."/>
            <person name="Wasson B.J."/>
            <person name="Deadmond M.C."/>
            <person name="Paddock B.E."/>
            <person name="Koyack M.J."/>
            <person name="Gallegos D.A."/>
            <person name="Mitchell E.A."/>
            <person name="Ushijima B."/>
            <person name="Saw J.H."/>
            <person name="Mcphail K.L."/>
            <person name="Videau P."/>
        </authorList>
    </citation>
    <scope>NUCLEOTIDE SEQUENCE [LARGE SCALE GENOMIC DNA]</scope>
    <source>
        <strain evidence="3">5675061</strain>
    </source>
</reference>